<evidence type="ECO:0000313" key="2">
    <source>
        <dbReference type="EMBL" id="CAB4821007.1"/>
    </source>
</evidence>
<protein>
    <submittedName>
        <fullName evidence="2">Unannotated protein</fullName>
    </submittedName>
</protein>
<organism evidence="2">
    <name type="scientific">freshwater metagenome</name>
    <dbReference type="NCBI Taxonomy" id="449393"/>
    <lineage>
        <taxon>unclassified sequences</taxon>
        <taxon>metagenomes</taxon>
        <taxon>ecological metagenomes</taxon>
    </lineage>
</organism>
<dbReference type="EMBL" id="CAFABJ010000009">
    <property type="protein sequence ID" value="CAB4821007.1"/>
    <property type="molecule type" value="Genomic_DNA"/>
</dbReference>
<accession>A0A6J6ZS29</accession>
<proteinExistence type="predicted"/>
<feature type="region of interest" description="Disordered" evidence="1">
    <location>
        <begin position="71"/>
        <end position="96"/>
    </location>
</feature>
<sequence length="132" mass="14059">MTTAEVIDSNVAMAIKVEAFARDPVAEPLPETTRALTKVPDNKKIKPRVANFLAAVVEKNVTNRTIAIGLTHHHGSEPAPPGFAKKAKLAPPPATVSPISERSLVGFTKIAKEPGADKRIGNVSKVALRIPR</sequence>
<dbReference type="AlphaFoldDB" id="A0A6J6ZS29"/>
<reference evidence="2" key="1">
    <citation type="submission" date="2020-05" db="EMBL/GenBank/DDBJ databases">
        <authorList>
            <person name="Chiriac C."/>
            <person name="Salcher M."/>
            <person name="Ghai R."/>
            <person name="Kavagutti S V."/>
        </authorList>
    </citation>
    <scope>NUCLEOTIDE SEQUENCE</scope>
</reference>
<evidence type="ECO:0000256" key="1">
    <source>
        <dbReference type="SAM" id="MobiDB-lite"/>
    </source>
</evidence>
<gene>
    <name evidence="2" type="ORF">UFOPK3217_00149</name>
</gene>
<name>A0A6J6ZS29_9ZZZZ</name>